<sequence length="96" mass="10593">MDKFQIGETVVISHNVQKKTANVWADYDPTTSIVVSIFTPAGVEDVASAAMTKDSTGNYHYDYQSASKSAGVYRARTTDTDSTRITKKDGYFELEV</sequence>
<protein>
    <submittedName>
        <fullName evidence="1">Uncharacterized protein</fullName>
    </submittedName>
</protein>
<gene>
    <name evidence="1" type="ORF">MM415A01353_0023</name>
</gene>
<organism evidence="1">
    <name type="scientific">viral metagenome</name>
    <dbReference type="NCBI Taxonomy" id="1070528"/>
    <lineage>
        <taxon>unclassified sequences</taxon>
        <taxon>metagenomes</taxon>
        <taxon>organismal metagenomes</taxon>
    </lineage>
</organism>
<proteinExistence type="predicted"/>
<name>A0A6M3K4D9_9ZZZZ</name>
<reference evidence="1" key="1">
    <citation type="submission" date="2020-03" db="EMBL/GenBank/DDBJ databases">
        <title>The deep terrestrial virosphere.</title>
        <authorList>
            <person name="Holmfeldt K."/>
            <person name="Nilsson E."/>
            <person name="Simone D."/>
            <person name="Lopez-Fernandez M."/>
            <person name="Wu X."/>
            <person name="de Brujin I."/>
            <person name="Lundin D."/>
            <person name="Andersson A."/>
            <person name="Bertilsson S."/>
            <person name="Dopson M."/>
        </authorList>
    </citation>
    <scope>NUCLEOTIDE SEQUENCE</scope>
    <source>
        <strain evidence="1">MM415A01353</strain>
    </source>
</reference>
<dbReference type="EMBL" id="MT142269">
    <property type="protein sequence ID" value="QJA77213.1"/>
    <property type="molecule type" value="Genomic_DNA"/>
</dbReference>
<accession>A0A6M3K4D9</accession>
<dbReference type="AlphaFoldDB" id="A0A6M3K4D9"/>
<evidence type="ECO:0000313" key="1">
    <source>
        <dbReference type="EMBL" id="QJA77213.1"/>
    </source>
</evidence>